<keyword evidence="2" id="KW-1185">Reference proteome</keyword>
<protein>
    <submittedName>
        <fullName evidence="1">Uncharacterized protein</fullName>
    </submittedName>
</protein>
<name>A0A4R2Q6B2_9RHOB</name>
<sequence>MTTDTALEEKTIAAAETFAAEKDDEALYVMLGKQEKALARDPSLATQPALDPDYDSSHMGLVDDLKDIGKRIVARWSRALYDLVCGGQGEDADRKKLMDALNVGEAATIGAVTALLLGMAVPPPIAAAASVVIVRKFLMPAGEEVCLFWGEQLDEA</sequence>
<evidence type="ECO:0000313" key="1">
    <source>
        <dbReference type="EMBL" id="TCP44207.1"/>
    </source>
</evidence>
<dbReference type="OrthoDB" id="500593at2"/>
<dbReference type="RefSeq" id="WP_132460349.1">
    <property type="nucleotide sequence ID" value="NZ_SLXP01000001.1"/>
</dbReference>
<comment type="caution">
    <text evidence="1">The sequence shown here is derived from an EMBL/GenBank/DDBJ whole genome shotgun (WGS) entry which is preliminary data.</text>
</comment>
<dbReference type="EMBL" id="SLXP01000001">
    <property type="protein sequence ID" value="TCP44207.1"/>
    <property type="molecule type" value="Genomic_DNA"/>
</dbReference>
<dbReference type="AlphaFoldDB" id="A0A4R2Q6B2"/>
<dbReference type="Proteomes" id="UP000294835">
    <property type="component" value="Unassembled WGS sequence"/>
</dbReference>
<accession>A0A4R2Q6B2</accession>
<proteinExistence type="predicted"/>
<organism evidence="1 2">
    <name type="scientific">Rhodovulum marinum</name>
    <dbReference type="NCBI Taxonomy" id="320662"/>
    <lineage>
        <taxon>Bacteria</taxon>
        <taxon>Pseudomonadati</taxon>
        <taxon>Pseudomonadota</taxon>
        <taxon>Alphaproteobacteria</taxon>
        <taxon>Rhodobacterales</taxon>
        <taxon>Paracoccaceae</taxon>
        <taxon>Rhodovulum</taxon>
    </lineage>
</organism>
<reference evidence="1 2" key="1">
    <citation type="submission" date="2019-03" db="EMBL/GenBank/DDBJ databases">
        <title>Genomic Encyclopedia of Type Strains, Phase IV (KMG-IV): sequencing the most valuable type-strain genomes for metagenomic binning, comparative biology and taxonomic classification.</title>
        <authorList>
            <person name="Goeker M."/>
        </authorList>
    </citation>
    <scope>NUCLEOTIDE SEQUENCE [LARGE SCALE GENOMIC DNA]</scope>
    <source>
        <strain evidence="1 2">DSM 18063</strain>
    </source>
</reference>
<evidence type="ECO:0000313" key="2">
    <source>
        <dbReference type="Proteomes" id="UP000294835"/>
    </source>
</evidence>
<gene>
    <name evidence="1" type="ORF">EV662_101298</name>
</gene>